<protein>
    <recommendedName>
        <fullName evidence="6">DUF4890 domain-containing protein</fullName>
    </recommendedName>
</protein>
<sequence length="136" mass="15548">MKKIVTILVVIFAFTFTAQAQKKGGAPSAEKMLKRMTKDLSLTEAQQSEIKPLLTAQLADRKAAMEKRKAIKESGQKPSKEERQLDRKDRIAKETTFNTEMAKILNKEQLEKFEALAKERKENAKNKGKKKKIKKE</sequence>
<feature type="signal peptide" evidence="3">
    <location>
        <begin position="1"/>
        <end position="20"/>
    </location>
</feature>
<evidence type="ECO:0000313" key="4">
    <source>
        <dbReference type="EMBL" id="PQJ71905.1"/>
    </source>
</evidence>
<feature type="chain" id="PRO_5015122656" description="DUF4890 domain-containing protein" evidence="3">
    <location>
        <begin position="21"/>
        <end position="136"/>
    </location>
</feature>
<evidence type="ECO:0000256" key="3">
    <source>
        <dbReference type="SAM" id="SignalP"/>
    </source>
</evidence>
<proteinExistence type="predicted"/>
<dbReference type="AlphaFoldDB" id="A0A2P6CAH8"/>
<evidence type="ECO:0000313" key="5">
    <source>
        <dbReference type="Proteomes" id="UP000247345"/>
    </source>
</evidence>
<dbReference type="OrthoDB" id="1202676at2"/>
<accession>A0A2P6CAH8</accession>
<evidence type="ECO:0000256" key="1">
    <source>
        <dbReference type="SAM" id="Coils"/>
    </source>
</evidence>
<name>A0A2P6CAH8_9FLAO</name>
<evidence type="ECO:0008006" key="6">
    <source>
        <dbReference type="Google" id="ProtNLM"/>
    </source>
</evidence>
<keyword evidence="3" id="KW-0732">Signal</keyword>
<evidence type="ECO:0000256" key="2">
    <source>
        <dbReference type="SAM" id="MobiDB-lite"/>
    </source>
</evidence>
<feature type="region of interest" description="Disordered" evidence="2">
    <location>
        <begin position="64"/>
        <end position="93"/>
    </location>
</feature>
<feature type="coiled-coil region" evidence="1">
    <location>
        <begin position="107"/>
        <end position="136"/>
    </location>
</feature>
<dbReference type="Gene3D" id="1.20.120.1490">
    <property type="match status" value="1"/>
</dbReference>
<organism evidence="4 5">
    <name type="scientific">Polaribacter butkevichii</name>
    <dbReference type="NCBI Taxonomy" id="218490"/>
    <lineage>
        <taxon>Bacteria</taxon>
        <taxon>Pseudomonadati</taxon>
        <taxon>Bacteroidota</taxon>
        <taxon>Flavobacteriia</taxon>
        <taxon>Flavobacteriales</taxon>
        <taxon>Flavobacteriaceae</taxon>
    </lineage>
</organism>
<reference evidence="4 5" key="1">
    <citation type="submission" date="2016-12" db="EMBL/GenBank/DDBJ databases">
        <title>Trade-off between light-utilization and light-protection in marine flavobacteria.</title>
        <authorList>
            <person name="Kumagai Y."/>
            <person name="Yoshizawa S."/>
            <person name="Kogure K."/>
            <person name="Iwasaki W."/>
        </authorList>
    </citation>
    <scope>NUCLEOTIDE SEQUENCE [LARGE SCALE GENOMIC DNA]</scope>
    <source>
        <strain evidence="4 5">KCTC 12100</strain>
    </source>
</reference>
<gene>
    <name evidence="4" type="ORF">BTO14_00955</name>
</gene>
<dbReference type="RefSeq" id="WP_105047559.1">
    <property type="nucleotide sequence ID" value="NZ_CP150661.1"/>
</dbReference>
<keyword evidence="1" id="KW-0175">Coiled coil</keyword>
<keyword evidence="5" id="KW-1185">Reference proteome</keyword>
<comment type="caution">
    <text evidence="4">The sequence shown here is derived from an EMBL/GenBank/DDBJ whole genome shotgun (WGS) entry which is preliminary data.</text>
</comment>
<dbReference type="Proteomes" id="UP000247345">
    <property type="component" value="Unassembled WGS sequence"/>
</dbReference>
<dbReference type="EMBL" id="MSCK01000001">
    <property type="protein sequence ID" value="PQJ71905.1"/>
    <property type="molecule type" value="Genomic_DNA"/>
</dbReference>